<sequence length="152" mass="17489">MGNNQGNVTSHVDFANHRPHRKESCMHRTNRLDISLPMGDDCITTLLVFLSHNLKLLGEIPWARALEGRKRLAMDLFNDGEQLIHEMHPSNNIKKALIFFFILIFFHTHKNSSGLDKHLKWVEKEETLHLGHSSSGTSVLMDITYFCPLMKI</sequence>
<dbReference type="EMBL" id="KZ505721">
    <property type="protein sequence ID" value="PKU46234.1"/>
    <property type="molecule type" value="Genomic_DNA"/>
</dbReference>
<accession>A0A2I0UJK7</accession>
<reference evidence="2" key="1">
    <citation type="submission" date="2017-11" db="EMBL/GenBank/DDBJ databases">
        <authorList>
            <person name="Lima N.C."/>
            <person name="Parody-Merino A.M."/>
            <person name="Battley P.F."/>
            <person name="Fidler A.E."/>
            <person name="Prosdocimi F."/>
        </authorList>
    </citation>
    <scope>NUCLEOTIDE SEQUENCE [LARGE SCALE GENOMIC DNA]</scope>
</reference>
<dbReference type="Proteomes" id="UP000233556">
    <property type="component" value="Unassembled WGS sequence"/>
</dbReference>
<organism evidence="1 2">
    <name type="scientific">Limosa lapponica baueri</name>
    <dbReference type="NCBI Taxonomy" id="1758121"/>
    <lineage>
        <taxon>Eukaryota</taxon>
        <taxon>Metazoa</taxon>
        <taxon>Chordata</taxon>
        <taxon>Craniata</taxon>
        <taxon>Vertebrata</taxon>
        <taxon>Euteleostomi</taxon>
        <taxon>Archelosauria</taxon>
        <taxon>Archosauria</taxon>
        <taxon>Dinosauria</taxon>
        <taxon>Saurischia</taxon>
        <taxon>Theropoda</taxon>
        <taxon>Coelurosauria</taxon>
        <taxon>Aves</taxon>
        <taxon>Neognathae</taxon>
        <taxon>Neoaves</taxon>
        <taxon>Charadriiformes</taxon>
        <taxon>Scolopacidae</taxon>
        <taxon>Limosa</taxon>
    </lineage>
</organism>
<keyword evidence="2" id="KW-1185">Reference proteome</keyword>
<reference evidence="2" key="2">
    <citation type="submission" date="2017-12" db="EMBL/GenBank/DDBJ databases">
        <title>Genome sequence of the Bar-tailed Godwit (Limosa lapponica baueri).</title>
        <authorList>
            <person name="Lima N.C.B."/>
            <person name="Parody-Merino A.M."/>
            <person name="Battley P.F."/>
            <person name="Fidler A.E."/>
            <person name="Prosdocimi F."/>
        </authorList>
    </citation>
    <scope>NUCLEOTIDE SEQUENCE [LARGE SCALE GENOMIC DNA]</scope>
</reference>
<dbReference type="AlphaFoldDB" id="A0A2I0UJK7"/>
<evidence type="ECO:0000313" key="1">
    <source>
        <dbReference type="EMBL" id="PKU46234.1"/>
    </source>
</evidence>
<gene>
    <name evidence="1" type="ORF">llap_3458</name>
</gene>
<protein>
    <submittedName>
        <fullName evidence="1">Uncharacterized protein</fullName>
    </submittedName>
</protein>
<proteinExistence type="predicted"/>
<evidence type="ECO:0000313" key="2">
    <source>
        <dbReference type="Proteomes" id="UP000233556"/>
    </source>
</evidence>
<name>A0A2I0UJK7_LIMLA</name>